<comment type="caution">
    <text evidence="2">The sequence shown here is derived from an EMBL/GenBank/DDBJ whole genome shotgun (WGS) entry which is preliminary data.</text>
</comment>
<feature type="transmembrane region" description="Helical" evidence="1">
    <location>
        <begin position="129"/>
        <end position="149"/>
    </location>
</feature>
<evidence type="ECO:0000256" key="1">
    <source>
        <dbReference type="SAM" id="Phobius"/>
    </source>
</evidence>
<dbReference type="RefSeq" id="WP_305010984.1">
    <property type="nucleotide sequence ID" value="NZ_JAUQSX010000003.1"/>
</dbReference>
<dbReference type="EMBL" id="JAUQSX010000003">
    <property type="protein sequence ID" value="MDO7846295.1"/>
    <property type="molecule type" value="Genomic_DNA"/>
</dbReference>
<keyword evidence="3" id="KW-1185">Reference proteome</keyword>
<organism evidence="2 3">
    <name type="scientific">Hymenobacter mellowenesis</name>
    <dbReference type="NCBI Taxonomy" id="3063995"/>
    <lineage>
        <taxon>Bacteria</taxon>
        <taxon>Pseudomonadati</taxon>
        <taxon>Bacteroidota</taxon>
        <taxon>Cytophagia</taxon>
        <taxon>Cytophagales</taxon>
        <taxon>Hymenobacteraceae</taxon>
        <taxon>Hymenobacter</taxon>
    </lineage>
</organism>
<evidence type="ECO:0000313" key="3">
    <source>
        <dbReference type="Proteomes" id="UP001167796"/>
    </source>
</evidence>
<keyword evidence="1" id="KW-0812">Transmembrane</keyword>
<sequence length="184" mass="19678">MGKVWYIGVVGAGLVGLYRACKAAGAIPTRVTVGPDRVVVLKIRASEEVQVPYAQVAAYRAQSFNGSEELRLTLKDGSRYKVSVNSQLYGEQPFGAMVAAFEAALGAHPQPAGAAHPVVREPTFFEKPISTVVLVAFTALLVWAAWMILTNDRQVRGGSLIGALGGYAAYVASWLAARERRKGN</sequence>
<evidence type="ECO:0000313" key="2">
    <source>
        <dbReference type="EMBL" id="MDO7846295.1"/>
    </source>
</evidence>
<accession>A0ABT9A8Y7</accession>
<dbReference type="Proteomes" id="UP001167796">
    <property type="component" value="Unassembled WGS sequence"/>
</dbReference>
<reference evidence="2" key="1">
    <citation type="submission" date="2023-07" db="EMBL/GenBank/DDBJ databases">
        <authorList>
            <person name="Kim M.K."/>
        </authorList>
    </citation>
    <scope>NUCLEOTIDE SEQUENCE</scope>
    <source>
        <strain evidence="2">M29</strain>
    </source>
</reference>
<gene>
    <name evidence="2" type="ORF">Q5H92_08010</name>
</gene>
<keyword evidence="1" id="KW-0472">Membrane</keyword>
<feature type="transmembrane region" description="Helical" evidence="1">
    <location>
        <begin position="155"/>
        <end position="177"/>
    </location>
</feature>
<proteinExistence type="predicted"/>
<protein>
    <submittedName>
        <fullName evidence="2">Uncharacterized protein</fullName>
    </submittedName>
</protein>
<name>A0ABT9A8Y7_9BACT</name>
<keyword evidence="1" id="KW-1133">Transmembrane helix</keyword>